<keyword evidence="1" id="KW-0067">ATP-binding</keyword>
<evidence type="ECO:0000313" key="1">
    <source>
        <dbReference type="EMBL" id="KHQ52543.1"/>
    </source>
</evidence>
<dbReference type="Proteomes" id="UP000030960">
    <property type="component" value="Unassembled WGS sequence"/>
</dbReference>
<protein>
    <submittedName>
        <fullName evidence="1">ABC transporter ATP-binding protein</fullName>
    </submittedName>
</protein>
<dbReference type="STRING" id="561184.SAMN05216376_10943"/>
<dbReference type="RefSeq" id="WP_043143048.1">
    <property type="nucleotide sequence ID" value="NZ_JSUQ01000011.1"/>
</dbReference>
<keyword evidence="1" id="KW-0547">Nucleotide-binding</keyword>
<comment type="caution">
    <text evidence="1">The sequence shown here is derived from an EMBL/GenBank/DDBJ whole genome shotgun (WGS) entry which is preliminary data.</text>
</comment>
<organism evidence="1 2">
    <name type="scientific">Mameliella alba</name>
    <dbReference type="NCBI Taxonomy" id="561184"/>
    <lineage>
        <taxon>Bacteria</taxon>
        <taxon>Pseudomonadati</taxon>
        <taxon>Pseudomonadota</taxon>
        <taxon>Alphaproteobacteria</taxon>
        <taxon>Rhodobacterales</taxon>
        <taxon>Roseobacteraceae</taxon>
        <taxon>Mameliella</taxon>
    </lineage>
</organism>
<dbReference type="EMBL" id="JSUQ01000011">
    <property type="protein sequence ID" value="KHQ52543.1"/>
    <property type="molecule type" value="Genomic_DNA"/>
</dbReference>
<dbReference type="AlphaFoldDB" id="A0A0B3S0R8"/>
<gene>
    <name evidence="1" type="ORF">OA50_03018</name>
</gene>
<dbReference type="GO" id="GO:0005524">
    <property type="term" value="F:ATP binding"/>
    <property type="evidence" value="ECO:0007669"/>
    <property type="project" value="UniProtKB-KW"/>
</dbReference>
<proteinExistence type="predicted"/>
<name>A0A0B3S0R8_9RHOB</name>
<sequence>MSALAELLEDFGAKAKAAGPAAQPEPSEPRITEAEIEGQKLEAFEKGYRAGWDDAVKAQSDDRTRISSAFGQHLQDLSFTYHEAYTQVMNAVTPLLDEMVRSLLPEMARQTLGHHIVQQLQAMSLEIGRMDVVIAVHPDRVEAVEPLLEQDFGFPIRLTPDDSLAEEQADIRFGATERQIDLSDLAASLAEAVAGFAHDNQRKMRHG</sequence>
<keyword evidence="2" id="KW-1185">Reference proteome</keyword>
<dbReference type="OrthoDB" id="7870971at2"/>
<accession>A0A0B3S0R8</accession>
<reference evidence="1 2" key="1">
    <citation type="submission" date="2014-10" db="EMBL/GenBank/DDBJ databases">
        <title>Genome sequence of Ponticoccus sp. strain UMTAT08 isolated from clonal culture of toxic dinoflagellate Alexandrium tamiyavanichii.</title>
        <authorList>
            <person name="Gan H.Y."/>
            <person name="Muhd D.-D."/>
            <person name="Mohd Noor M.E."/>
            <person name="Yeong Y.S."/>
            <person name="Usup G."/>
        </authorList>
    </citation>
    <scope>NUCLEOTIDE SEQUENCE [LARGE SCALE GENOMIC DNA]</scope>
    <source>
        <strain evidence="1 2">UMTAT08</strain>
    </source>
</reference>
<evidence type="ECO:0000313" key="2">
    <source>
        <dbReference type="Proteomes" id="UP000030960"/>
    </source>
</evidence>